<proteinExistence type="predicted"/>
<keyword evidence="2" id="KW-1185">Reference proteome</keyword>
<protein>
    <submittedName>
        <fullName evidence="1">Uncharacterized protein</fullName>
    </submittedName>
</protein>
<evidence type="ECO:0000313" key="1">
    <source>
        <dbReference type="EMBL" id="TQV65679.1"/>
    </source>
</evidence>
<sequence>MVRYLLTILLTILVVSCTDRVAIDSSTIESYEKSLSQMKQGLSKGELFQLEFALTAIGASSIPSAKDHMAEVQSPEEYTMKAVHGKNRQQIIKLAKKLIEKKAAQFR</sequence>
<dbReference type="Proteomes" id="UP000319732">
    <property type="component" value="Unassembled WGS sequence"/>
</dbReference>
<dbReference type="AlphaFoldDB" id="A0A545SL21"/>
<comment type="caution">
    <text evidence="1">The sequence shown here is derived from an EMBL/GenBank/DDBJ whole genome shotgun (WGS) entry which is preliminary data.</text>
</comment>
<evidence type="ECO:0000313" key="2">
    <source>
        <dbReference type="Proteomes" id="UP000319732"/>
    </source>
</evidence>
<accession>A0A545SL21</accession>
<organism evidence="1 2">
    <name type="scientific">Exilibacterium tricleocarpae</name>
    <dbReference type="NCBI Taxonomy" id="2591008"/>
    <lineage>
        <taxon>Bacteria</taxon>
        <taxon>Pseudomonadati</taxon>
        <taxon>Pseudomonadota</taxon>
        <taxon>Gammaproteobacteria</taxon>
        <taxon>Cellvibrionales</taxon>
        <taxon>Cellvibrionaceae</taxon>
        <taxon>Exilibacterium</taxon>
    </lineage>
</organism>
<reference evidence="1 2" key="1">
    <citation type="submission" date="2019-06" db="EMBL/GenBank/DDBJ databases">
        <title>Whole genome sequence for Cellvibrionaceae sp. R142.</title>
        <authorList>
            <person name="Wang G."/>
        </authorList>
    </citation>
    <scope>NUCLEOTIDE SEQUENCE [LARGE SCALE GENOMIC DNA]</scope>
    <source>
        <strain evidence="1 2">R142</strain>
    </source>
</reference>
<name>A0A545SL21_9GAMM</name>
<dbReference type="EMBL" id="VHSG01000057">
    <property type="protein sequence ID" value="TQV65679.1"/>
    <property type="molecule type" value="Genomic_DNA"/>
</dbReference>
<dbReference type="PROSITE" id="PS51257">
    <property type="entry name" value="PROKAR_LIPOPROTEIN"/>
    <property type="match status" value="1"/>
</dbReference>
<dbReference type="RefSeq" id="WP_142930315.1">
    <property type="nucleotide sequence ID" value="NZ_ML660132.1"/>
</dbReference>
<gene>
    <name evidence="1" type="ORF">FKG94_28300</name>
</gene>